<dbReference type="Proteomes" id="UP000198211">
    <property type="component" value="Unassembled WGS sequence"/>
</dbReference>
<evidence type="ECO:0000313" key="1">
    <source>
        <dbReference type="EMBL" id="OWZ04809.1"/>
    </source>
</evidence>
<dbReference type="EMBL" id="NBNE01004760">
    <property type="protein sequence ID" value="OWZ04809.1"/>
    <property type="molecule type" value="Genomic_DNA"/>
</dbReference>
<keyword evidence="2" id="KW-1185">Reference proteome</keyword>
<protein>
    <submittedName>
        <fullName evidence="1">Uncharacterized protein</fullName>
    </submittedName>
</protein>
<name>A0A225VIL9_9STRA</name>
<dbReference type="OrthoDB" id="89474at2759"/>
<evidence type="ECO:0000313" key="2">
    <source>
        <dbReference type="Proteomes" id="UP000198211"/>
    </source>
</evidence>
<proteinExistence type="predicted"/>
<accession>A0A225VIL9</accession>
<sequence>MAPSHEICAHLFKIKDQGIFLCQLYSNLMPHLLSTHPGFEETYNNSVTKESSLTNFGFVSEAKQQIFQ</sequence>
<comment type="caution">
    <text evidence="1">The sequence shown here is derived from an EMBL/GenBank/DDBJ whole genome shotgun (WGS) entry which is preliminary data.</text>
</comment>
<organism evidence="1 2">
    <name type="scientific">Phytophthora megakarya</name>
    <dbReference type="NCBI Taxonomy" id="4795"/>
    <lineage>
        <taxon>Eukaryota</taxon>
        <taxon>Sar</taxon>
        <taxon>Stramenopiles</taxon>
        <taxon>Oomycota</taxon>
        <taxon>Peronosporomycetes</taxon>
        <taxon>Peronosporales</taxon>
        <taxon>Peronosporaceae</taxon>
        <taxon>Phytophthora</taxon>
    </lineage>
</organism>
<gene>
    <name evidence="1" type="ORF">PHMEG_00023220</name>
</gene>
<dbReference type="AlphaFoldDB" id="A0A225VIL9"/>
<reference evidence="2" key="1">
    <citation type="submission" date="2017-03" db="EMBL/GenBank/DDBJ databases">
        <title>Phytopthora megakarya and P. palmivora, two closely related causual agents of cacao black pod achieved similar genome size and gene model numbers by different mechanisms.</title>
        <authorList>
            <person name="Ali S."/>
            <person name="Shao J."/>
            <person name="Larry D.J."/>
            <person name="Kronmiller B."/>
            <person name="Shen D."/>
            <person name="Strem M.D."/>
            <person name="Melnick R.L."/>
            <person name="Guiltinan M.J."/>
            <person name="Tyler B.M."/>
            <person name="Meinhardt L.W."/>
            <person name="Bailey B.A."/>
        </authorList>
    </citation>
    <scope>NUCLEOTIDE SEQUENCE [LARGE SCALE GENOMIC DNA]</scope>
    <source>
        <strain evidence="2">zdho120</strain>
    </source>
</reference>